<keyword evidence="3" id="KW-1185">Reference proteome</keyword>
<dbReference type="RefSeq" id="WP_186409317.1">
    <property type="nucleotide sequence ID" value="NZ_FLQX01000179.1"/>
</dbReference>
<gene>
    <name evidence="2" type="ORF">ACCAA_970002</name>
</gene>
<proteinExistence type="predicted"/>
<sequence>MQRTLISSLAMTAALMFFGNAAFAHDDAALDKISGPNGGQLRMAGPYHFELVVAKNSKEAKDNPVTVYLTDHGDKKIPAAGATGTATILAAKSKITVPLAPSGDNKLTGVGSYASDPQMKVVVSVTFASAKAEQARFTPLLSAAADGHPDHQH</sequence>
<keyword evidence="1" id="KW-0732">Signal</keyword>
<accession>A0A1A8Y025</accession>
<dbReference type="EMBL" id="FLQX01000179">
    <property type="protein sequence ID" value="SBT10302.1"/>
    <property type="molecule type" value="Genomic_DNA"/>
</dbReference>
<dbReference type="Proteomes" id="UP000199169">
    <property type="component" value="Unassembled WGS sequence"/>
</dbReference>
<feature type="chain" id="PRO_5008381903" evidence="1">
    <location>
        <begin position="25"/>
        <end position="153"/>
    </location>
</feature>
<name>A0A1A8Y025_9PROT</name>
<evidence type="ECO:0000313" key="3">
    <source>
        <dbReference type="Proteomes" id="UP000199169"/>
    </source>
</evidence>
<evidence type="ECO:0000313" key="2">
    <source>
        <dbReference type="EMBL" id="SBT10302.1"/>
    </source>
</evidence>
<protein>
    <submittedName>
        <fullName evidence="2">Uncharacterized protein</fullName>
    </submittedName>
</protein>
<feature type="signal peptide" evidence="1">
    <location>
        <begin position="1"/>
        <end position="24"/>
    </location>
</feature>
<organism evidence="2 3">
    <name type="scientific">Candidatus Accumulibacter aalborgensis</name>
    <dbReference type="NCBI Taxonomy" id="1860102"/>
    <lineage>
        <taxon>Bacteria</taxon>
        <taxon>Pseudomonadati</taxon>
        <taxon>Pseudomonadota</taxon>
        <taxon>Betaproteobacteria</taxon>
        <taxon>Candidatus Accumulibacter</taxon>
    </lineage>
</organism>
<dbReference type="AlphaFoldDB" id="A0A1A8Y025"/>
<dbReference type="STRING" id="1860102.ACCAA_970002"/>
<evidence type="ECO:0000256" key="1">
    <source>
        <dbReference type="SAM" id="SignalP"/>
    </source>
</evidence>
<reference evidence="3" key="1">
    <citation type="submission" date="2016-06" db="EMBL/GenBank/DDBJ databases">
        <authorList>
            <person name="McIlroy S.J."/>
            <person name="Karst S.M."/>
            <person name="Albertsen M."/>
        </authorList>
    </citation>
    <scope>NUCLEOTIDE SEQUENCE [LARGE SCALE GENOMIC DNA]</scope>
</reference>